<organism evidence="3">
    <name type="scientific">Tanacetum cinerariifolium</name>
    <name type="common">Dalmatian daisy</name>
    <name type="synonym">Chrysanthemum cinerariifolium</name>
    <dbReference type="NCBI Taxonomy" id="118510"/>
    <lineage>
        <taxon>Eukaryota</taxon>
        <taxon>Viridiplantae</taxon>
        <taxon>Streptophyta</taxon>
        <taxon>Embryophyta</taxon>
        <taxon>Tracheophyta</taxon>
        <taxon>Spermatophyta</taxon>
        <taxon>Magnoliopsida</taxon>
        <taxon>eudicotyledons</taxon>
        <taxon>Gunneridae</taxon>
        <taxon>Pentapetalae</taxon>
        <taxon>asterids</taxon>
        <taxon>campanulids</taxon>
        <taxon>Asterales</taxon>
        <taxon>Asteraceae</taxon>
        <taxon>Asteroideae</taxon>
        <taxon>Anthemideae</taxon>
        <taxon>Anthemidinae</taxon>
        <taxon>Tanacetum</taxon>
    </lineage>
</organism>
<feature type="region of interest" description="Disordered" evidence="1">
    <location>
        <begin position="767"/>
        <end position="792"/>
    </location>
</feature>
<dbReference type="EMBL" id="BKCJ010008947">
    <property type="protein sequence ID" value="GEU84679.1"/>
    <property type="molecule type" value="Genomic_DNA"/>
</dbReference>
<accession>A0A6L2NGP4</accession>
<feature type="compositionally biased region" description="Basic residues" evidence="1">
    <location>
        <begin position="355"/>
        <end position="364"/>
    </location>
</feature>
<feature type="compositionally biased region" description="Basic and acidic residues" evidence="1">
    <location>
        <begin position="769"/>
        <end position="780"/>
    </location>
</feature>
<proteinExistence type="predicted"/>
<feature type="compositionally biased region" description="Polar residues" evidence="1">
    <location>
        <begin position="783"/>
        <end position="792"/>
    </location>
</feature>
<dbReference type="InterPro" id="IPR057670">
    <property type="entry name" value="SH3_retrovirus"/>
</dbReference>
<evidence type="ECO:0000313" key="3">
    <source>
        <dbReference type="EMBL" id="GEU84679.1"/>
    </source>
</evidence>
<protein>
    <recommendedName>
        <fullName evidence="2">Retroviral polymerase SH3-like domain-containing protein</fullName>
    </recommendedName>
</protein>
<gene>
    <name evidence="3" type="ORF">Tci_056657</name>
</gene>
<feature type="region of interest" description="Disordered" evidence="1">
    <location>
        <begin position="339"/>
        <end position="366"/>
    </location>
</feature>
<dbReference type="Pfam" id="PF25597">
    <property type="entry name" value="SH3_retrovirus"/>
    <property type="match status" value="1"/>
</dbReference>
<dbReference type="AlphaFoldDB" id="A0A6L2NGP4"/>
<name>A0A6L2NGP4_TANCI</name>
<evidence type="ECO:0000256" key="1">
    <source>
        <dbReference type="SAM" id="MobiDB-lite"/>
    </source>
</evidence>
<comment type="caution">
    <text evidence="3">The sequence shown here is derived from an EMBL/GenBank/DDBJ whole genome shotgun (WGS) entry which is preliminary data.</text>
</comment>
<evidence type="ECO:0000259" key="2">
    <source>
        <dbReference type="Pfam" id="PF25597"/>
    </source>
</evidence>
<sequence>MDSIISLGQKNTLAEYMILFDADNHPPMLDKDLFDSWKSRMELYMQNREHRRMILESVEHGPLIWPTVEENGLHADIYSLANHHKVAKDLWEIVYLNSLPPEWSNFVIDSHMYHQTSTVPQVIPQVAYQSPQAPTQLMIKSSFVDSGFAAPAFSPWDDPIACFNKAMAFLTAVASSRGILQVDKQGLLNATTVKEKAMLAEAQEAGQILNEEQLAFLTDPGIPAGQAQTIIPHNAAFQTKDLDTYDSDCDDLSNAQAVLMDNISNYGSNVILEISESCETCLNLNAEFSKSKQAYNDLLNKIFKKNDLKAQLKDKDTTICKLKDTIKSLRKDNKEEIVDNDRFGESSPNPTTSNLKRRNRRRSKQPFYLEESPLDMMADQRTMAELLCAHTEGYAEAIVVSSILAERFELKHSLINMMTLDQLFGLEKDNPHDHIPNQDSLNSAAGGNLLERRTQDVLTIIKNRSKVRNSRNKSIVSQVKSNKSIVSQVKSSDVNYSSSSEIAKLTHVVNQQTSAVTAAMTAILKLFQATSPPASVKAIEEIYDNIQGYVSAAAVNYNQGNSSYRPSSVANQIRPLGFAQPNVQNNQNWFSQPQGYNRGNNFNKDTSYQAPIQKNQVVPLNIGIFVGYAPTKKAFRIYNRRTQIITETIHVTFDELTAMASEQFSSRPRIQVMTPVTPSTKLVSNPGSQQPCIPPNRDDWDRLFQLMFDEYFNPPTITVSPVQQAVASRAKVSAGSHVSISISQDAPSISIPLSQAQEHSPIISLGFKESPKTPTFHDDPLNESAQDSPSQGSSYNVIQIYTLFEHLGRWTKDRPIENVIGDPFRFVSIRKQLEIIPCGVILMPSSIQ</sequence>
<feature type="domain" description="Retroviral polymerase SH3-like" evidence="2">
    <location>
        <begin position="622"/>
        <end position="657"/>
    </location>
</feature>
<reference evidence="3" key="1">
    <citation type="journal article" date="2019" name="Sci. Rep.">
        <title>Draft genome of Tanacetum cinerariifolium, the natural source of mosquito coil.</title>
        <authorList>
            <person name="Yamashiro T."/>
            <person name="Shiraishi A."/>
            <person name="Satake H."/>
            <person name="Nakayama K."/>
        </authorList>
    </citation>
    <scope>NUCLEOTIDE SEQUENCE</scope>
</reference>